<accession>A0A660A709</accession>
<organism evidence="1 2">
    <name type="scientific">Streptococcus pyogenes</name>
    <dbReference type="NCBI Taxonomy" id="1314"/>
    <lineage>
        <taxon>Bacteria</taxon>
        <taxon>Bacillati</taxon>
        <taxon>Bacillota</taxon>
        <taxon>Bacilli</taxon>
        <taxon>Lactobacillales</taxon>
        <taxon>Streptococcaceae</taxon>
        <taxon>Streptococcus</taxon>
    </lineage>
</organism>
<dbReference type="Proteomes" id="UP000316580">
    <property type="component" value="Unassembled WGS sequence"/>
</dbReference>
<feature type="non-terminal residue" evidence="1">
    <location>
        <position position="1"/>
    </location>
</feature>
<dbReference type="InterPro" id="IPR036661">
    <property type="entry name" value="Luciferase-like_sf"/>
</dbReference>
<gene>
    <name evidence="1" type="ORF">FGO82_02110</name>
</gene>
<proteinExistence type="predicted"/>
<dbReference type="GO" id="GO:0016705">
    <property type="term" value="F:oxidoreductase activity, acting on paired donors, with incorporation or reduction of molecular oxygen"/>
    <property type="evidence" value="ECO:0007669"/>
    <property type="project" value="InterPro"/>
</dbReference>
<protein>
    <submittedName>
        <fullName evidence="1">LLM class flavin-dependent oxidoreductase</fullName>
    </submittedName>
</protein>
<sequence length="57" mass="6471">LIKDNRKRAIIGDKETVKKQLDVLIEATQASEVLVIPLVPGLKQRIRSLELMAELYL</sequence>
<reference evidence="1 2" key="1">
    <citation type="submission" date="2019-05" db="EMBL/GenBank/DDBJ databases">
        <title>Novel genomic isolates of S.pyogenes and S.dysgalactiae subsp. equisimilis associated to necrotising fasciitis (NSTI).</title>
        <authorList>
            <person name="Barrantes I."/>
        </authorList>
    </citation>
    <scope>NUCLEOTIDE SEQUENCE [LARGE SCALE GENOMIC DNA]</scope>
    <source>
        <strain evidence="1 2">SPY6028</strain>
    </source>
</reference>
<dbReference type="Gene3D" id="3.20.20.30">
    <property type="entry name" value="Luciferase-like domain"/>
    <property type="match status" value="1"/>
</dbReference>
<name>A0A660A709_STRPY</name>
<evidence type="ECO:0000313" key="1">
    <source>
        <dbReference type="EMBL" id="TNY48349.1"/>
    </source>
</evidence>
<dbReference type="SUPFAM" id="SSF51679">
    <property type="entry name" value="Bacterial luciferase-like"/>
    <property type="match status" value="1"/>
</dbReference>
<evidence type="ECO:0000313" key="2">
    <source>
        <dbReference type="Proteomes" id="UP000316580"/>
    </source>
</evidence>
<comment type="caution">
    <text evidence="1">The sequence shown here is derived from an EMBL/GenBank/DDBJ whole genome shotgun (WGS) entry which is preliminary data.</text>
</comment>
<dbReference type="EMBL" id="VCID01000455">
    <property type="protein sequence ID" value="TNY48349.1"/>
    <property type="molecule type" value="Genomic_DNA"/>
</dbReference>
<dbReference type="AlphaFoldDB" id="A0A660A709"/>